<dbReference type="InterPro" id="IPR001173">
    <property type="entry name" value="Glyco_trans_2-like"/>
</dbReference>
<sequence>MMEASSNSSVHDVEHQSKWLSILVPAHNAEPYLAKCLGSIFANIRELPENAAASIELIVLDDASKDGSRKIIEDFRSRFSETVSVIEHDVSSGVSAARNSLISQAKGDYIWFIDADDLIAPGIMVDLLDIVSRVKPDYIMCDYATFSNEPTGLSKRAHKATFTGPSNVLIDDRSTALSGLFETGALHPWSKIHRRSLYGDTLTFPIGRIYEDLLVMPLLASRAESFFHVAETWILHRKHRGSLIGSKAVKNTEDKCFALVTLADEFEKEGDSLSRRFQSSFYYFMGRHLRVLFKQLVRSADVETAKQAYRTCSKMLSSTTIRIDDRVRNSLIRRGRLGKLAGLLLWRSRAQKRFE</sequence>
<dbReference type="Proteomes" id="UP000192422">
    <property type="component" value="Chromosome"/>
</dbReference>
<dbReference type="EMBL" id="CP053562">
    <property type="protein sequence ID" value="QPZ89701.1"/>
    <property type="molecule type" value="Genomic_DNA"/>
</dbReference>
<dbReference type="Gene3D" id="3.90.550.10">
    <property type="entry name" value="Spore Coat Polysaccharide Biosynthesis Protein SpsA, Chain A"/>
    <property type="match status" value="1"/>
</dbReference>
<feature type="domain" description="Glycosyltransferase 2-like" evidence="1">
    <location>
        <begin position="21"/>
        <end position="156"/>
    </location>
</feature>
<dbReference type="InterPro" id="IPR029044">
    <property type="entry name" value="Nucleotide-diphossugar_trans"/>
</dbReference>
<evidence type="ECO:0000259" key="1">
    <source>
        <dbReference type="Pfam" id="PF00535"/>
    </source>
</evidence>
<proteinExistence type="predicted"/>
<protein>
    <submittedName>
        <fullName evidence="2">Glycosyltransferase family 2 protein</fullName>
    </submittedName>
</protein>
<accession>A0ABX6YPQ1</accession>
<dbReference type="Pfam" id="PF00535">
    <property type="entry name" value="Glycos_transf_2"/>
    <property type="match status" value="1"/>
</dbReference>
<reference evidence="2 3" key="1">
    <citation type="submission" date="2020-05" db="EMBL/GenBank/DDBJ databases">
        <title>Thioclava electrotropha strain Elox9 finished genome.</title>
        <authorList>
            <person name="Rowe A.R."/>
            <person name="Wilbanks E.G."/>
        </authorList>
    </citation>
    <scope>NUCLEOTIDE SEQUENCE [LARGE SCALE GENOMIC DNA]</scope>
    <source>
        <strain evidence="2 3">Elox9</strain>
    </source>
</reference>
<evidence type="ECO:0000313" key="3">
    <source>
        <dbReference type="Proteomes" id="UP000192422"/>
    </source>
</evidence>
<evidence type="ECO:0000313" key="2">
    <source>
        <dbReference type="EMBL" id="QPZ89701.1"/>
    </source>
</evidence>
<dbReference type="PANTHER" id="PTHR22916">
    <property type="entry name" value="GLYCOSYLTRANSFERASE"/>
    <property type="match status" value="1"/>
</dbReference>
<dbReference type="CDD" id="cd00761">
    <property type="entry name" value="Glyco_tranf_GTA_type"/>
    <property type="match status" value="1"/>
</dbReference>
<name>A0ABX6YPQ1_9RHOB</name>
<dbReference type="SUPFAM" id="SSF53448">
    <property type="entry name" value="Nucleotide-diphospho-sugar transferases"/>
    <property type="match status" value="1"/>
</dbReference>
<gene>
    <name evidence="2" type="ORF">AKL02_001570</name>
</gene>
<organism evidence="2 3">
    <name type="scientific">Thioclava electrotropha</name>
    <dbReference type="NCBI Taxonomy" id="1549850"/>
    <lineage>
        <taxon>Bacteria</taxon>
        <taxon>Pseudomonadati</taxon>
        <taxon>Pseudomonadota</taxon>
        <taxon>Alphaproteobacteria</taxon>
        <taxon>Rhodobacterales</taxon>
        <taxon>Paracoccaceae</taxon>
        <taxon>Thioclava</taxon>
    </lineage>
</organism>
<keyword evidence="3" id="KW-1185">Reference proteome</keyword>